<evidence type="ECO:0000256" key="6">
    <source>
        <dbReference type="ARBA" id="ARBA00022979"/>
    </source>
</evidence>
<dbReference type="RefSeq" id="XP_032833841.1">
    <property type="nucleotide sequence ID" value="XM_032977950.1"/>
</dbReference>
<dbReference type="RefSeq" id="XP_032833836.1">
    <property type="nucleotide sequence ID" value="XM_032977945.1"/>
</dbReference>
<reference evidence="16 17" key="1">
    <citation type="submission" date="2025-04" db="UniProtKB">
        <authorList>
            <consortium name="RefSeq"/>
        </authorList>
    </citation>
    <scope>IDENTIFICATION</scope>
    <source>
        <tissue evidence="16 17">Sperm</tissue>
    </source>
</reference>
<feature type="transmembrane region" description="Helical" evidence="14">
    <location>
        <begin position="165"/>
        <end position="184"/>
    </location>
</feature>
<dbReference type="RefSeq" id="XP_032833843.1">
    <property type="nucleotide sequence ID" value="XM_032977952.1"/>
</dbReference>
<evidence type="ECO:0000313" key="22">
    <source>
        <dbReference type="RefSeq" id="XP_032833841.1"/>
    </source>
</evidence>
<dbReference type="GeneID" id="116956356"/>
<evidence type="ECO:0000313" key="18">
    <source>
        <dbReference type="RefSeq" id="XP_032833837.1"/>
    </source>
</evidence>
<sequence length="569" mass="61966">MATNVGGLVAVIVFYIAILATGVWASRKSKKTEKRSRGTRSEVAMVGDRNMNVIVGVFTTTATWVGGAYINGTSEVIYTPGMGLAWMEAPIASAVSLFVAALFFAKPMRSRTYITMIDPFQIKYGKWMGSIFFFPAVFGDLFWAAATLTALGSTISVILDIDRTLAVMMSAFVAIFYTLLGGLYSVAYTDIIQLCLIAIGLVVCVPFSMMNQAVTNIGNTFTQPLYQEPWVGTLKPRDVTRWLDNMVYLILGGIPWQVYFQRVLAAGSVSQAQYISFVSAFTTLLLAVPPLLIGAVAVSTDWNMTTYGLPTPHERGENGMILPIVLQHICPYFISILGMGALAAAVMSSADSALLSASSLFTRNIYAKLIRPKASDQETLWVLRISILAIGSMAMILAIKTVSTYSLWLLCGDMAYVVVFPQFCLVLFFQASNSYGLVVGFVLGLFVRLTGGEALLGLPALFRYPGYYEEGGLDYQMFPMKTLSMTVSLLSNIGVCYLTRHLFLSKKLPARFDFFNEFGGLGKDPAGGPAPSPSPRGTVELAVISDEAVDLQHENGREDKPVDVLPQCK</sequence>
<evidence type="ECO:0000313" key="20">
    <source>
        <dbReference type="RefSeq" id="XP_032833839.1"/>
    </source>
</evidence>
<evidence type="ECO:0000256" key="3">
    <source>
        <dbReference type="ARBA" id="ARBA00022448"/>
    </source>
</evidence>
<dbReference type="GO" id="GO:0008292">
    <property type="term" value="P:acetylcholine biosynthetic process"/>
    <property type="evidence" value="ECO:0007669"/>
    <property type="project" value="UniProtKB-ARBA"/>
</dbReference>
<protein>
    <submittedName>
        <fullName evidence="16 17">High affinity choline transporter 1-like</fullName>
    </submittedName>
</protein>
<proteinExistence type="inferred from homology"/>
<dbReference type="PROSITE" id="PS50283">
    <property type="entry name" value="NA_SOLUT_SYMP_3"/>
    <property type="match status" value="1"/>
</dbReference>
<gene>
    <name evidence="16 17 18 19 20 21 22 23 24" type="primary">LOC116956356</name>
</gene>
<feature type="transmembrane region" description="Helical" evidence="14">
    <location>
        <begin position="84"/>
        <end position="105"/>
    </location>
</feature>
<feature type="transmembrane region" description="Helical" evidence="14">
    <location>
        <begin position="191"/>
        <end position="209"/>
    </location>
</feature>
<comment type="similarity">
    <text evidence="2 13">Belongs to the sodium:solute symporter (SSF) (TC 2.A.21) family.</text>
</comment>
<evidence type="ECO:0000256" key="7">
    <source>
        <dbReference type="ARBA" id="ARBA00022989"/>
    </source>
</evidence>
<feature type="transmembrane region" description="Helical" evidence="14">
    <location>
        <begin position="405"/>
        <end position="428"/>
    </location>
</feature>
<keyword evidence="8" id="KW-0915">Sodium</keyword>
<keyword evidence="11" id="KW-0325">Glycoprotein</keyword>
<evidence type="ECO:0000313" key="17">
    <source>
        <dbReference type="RefSeq" id="XP_032833836.1"/>
    </source>
</evidence>
<evidence type="ECO:0000313" key="21">
    <source>
        <dbReference type="RefSeq" id="XP_032833840.1"/>
    </source>
</evidence>
<dbReference type="Pfam" id="PF00474">
    <property type="entry name" value="SSF"/>
    <property type="match status" value="1"/>
</dbReference>
<feature type="transmembrane region" description="Helical" evidence="14">
    <location>
        <begin position="435"/>
        <end position="462"/>
    </location>
</feature>
<feature type="transmembrane region" description="Helical" evidence="14">
    <location>
        <begin position="53"/>
        <end position="72"/>
    </location>
</feature>
<evidence type="ECO:0000256" key="10">
    <source>
        <dbReference type="ARBA" id="ARBA00023136"/>
    </source>
</evidence>
<feature type="transmembrane region" description="Helical" evidence="14">
    <location>
        <begin position="482"/>
        <end position="503"/>
    </location>
</feature>
<dbReference type="FunFam" id="1.20.1730.10:FF:000008">
    <property type="entry name" value="High affinity choline transporter 1"/>
    <property type="match status" value="1"/>
</dbReference>
<evidence type="ECO:0000256" key="13">
    <source>
        <dbReference type="RuleBase" id="RU362091"/>
    </source>
</evidence>
<keyword evidence="4 14" id="KW-0812">Transmembrane</keyword>
<keyword evidence="3" id="KW-0813">Transport</keyword>
<feature type="transmembrane region" description="Helical" evidence="14">
    <location>
        <begin position="320"/>
        <end position="346"/>
    </location>
</feature>
<dbReference type="RefSeq" id="XP_032833839.1">
    <property type="nucleotide sequence ID" value="XM_032977948.1"/>
</dbReference>
<dbReference type="InterPro" id="IPR052244">
    <property type="entry name" value="Choline_transporter"/>
</dbReference>
<name>A0AAJ7XGV0_PETMA</name>
<dbReference type="PANTHER" id="PTHR45897:SF5">
    <property type="entry name" value="HIGH AFFINITY CHOLINE TRANSPORTER 1"/>
    <property type="match status" value="1"/>
</dbReference>
<feature type="transmembrane region" description="Helical" evidence="14">
    <location>
        <begin position="6"/>
        <end position="25"/>
    </location>
</feature>
<keyword evidence="5" id="KW-0769">Symport</keyword>
<organism evidence="15 21">
    <name type="scientific">Petromyzon marinus</name>
    <name type="common">Sea lamprey</name>
    <dbReference type="NCBI Taxonomy" id="7757"/>
    <lineage>
        <taxon>Eukaryota</taxon>
        <taxon>Metazoa</taxon>
        <taxon>Chordata</taxon>
        <taxon>Craniata</taxon>
        <taxon>Vertebrata</taxon>
        <taxon>Cyclostomata</taxon>
        <taxon>Hyperoartia</taxon>
        <taxon>Petromyzontiformes</taxon>
        <taxon>Petromyzontidae</taxon>
        <taxon>Petromyzon</taxon>
    </lineage>
</organism>
<evidence type="ECO:0000256" key="14">
    <source>
        <dbReference type="SAM" id="Phobius"/>
    </source>
</evidence>
<evidence type="ECO:0000256" key="4">
    <source>
        <dbReference type="ARBA" id="ARBA00022692"/>
    </source>
</evidence>
<comment type="subcellular location">
    <subcellularLocation>
        <location evidence="1">Membrane</location>
        <topology evidence="1">Multi-pass membrane protein</topology>
    </subcellularLocation>
</comment>
<accession>A0AAJ7XGV0</accession>
<evidence type="ECO:0000256" key="2">
    <source>
        <dbReference type="ARBA" id="ARBA00006434"/>
    </source>
</evidence>
<evidence type="ECO:0000313" key="23">
    <source>
        <dbReference type="RefSeq" id="XP_032833842.1"/>
    </source>
</evidence>
<keyword evidence="7 14" id="KW-1133">Transmembrane helix</keyword>
<keyword evidence="15" id="KW-1185">Reference proteome</keyword>
<feature type="transmembrane region" description="Helical" evidence="14">
    <location>
        <begin position="277"/>
        <end position="300"/>
    </location>
</feature>
<evidence type="ECO:0000313" key="16">
    <source>
        <dbReference type="RefSeq" id="XP_032833835.1"/>
    </source>
</evidence>
<keyword evidence="9" id="KW-0406">Ion transport</keyword>
<evidence type="ECO:0000313" key="15">
    <source>
        <dbReference type="Proteomes" id="UP001318040"/>
    </source>
</evidence>
<dbReference type="AlphaFoldDB" id="A0AAJ7XGV0"/>
<dbReference type="InterPro" id="IPR001734">
    <property type="entry name" value="Na/solute_symporter"/>
</dbReference>
<dbReference type="CDD" id="cd11474">
    <property type="entry name" value="SLC5sbd_CHT"/>
    <property type="match status" value="1"/>
</dbReference>
<dbReference type="RefSeq" id="XP_032833842.1">
    <property type="nucleotide sequence ID" value="XM_032977951.1"/>
</dbReference>
<evidence type="ECO:0000256" key="12">
    <source>
        <dbReference type="ARBA" id="ARBA00023201"/>
    </source>
</evidence>
<evidence type="ECO:0000256" key="8">
    <source>
        <dbReference type="ARBA" id="ARBA00023053"/>
    </source>
</evidence>
<dbReference type="GO" id="GO:0005307">
    <property type="term" value="F:choline:sodium symporter activity"/>
    <property type="evidence" value="ECO:0007669"/>
    <property type="project" value="TreeGrafter"/>
</dbReference>
<dbReference type="InterPro" id="IPR038377">
    <property type="entry name" value="Na/Glc_symporter_sf"/>
</dbReference>
<feature type="transmembrane region" description="Helical" evidence="14">
    <location>
        <begin position="246"/>
        <end position="265"/>
    </location>
</feature>
<dbReference type="Proteomes" id="UP001318040">
    <property type="component" value="Chromosome 64"/>
</dbReference>
<evidence type="ECO:0000256" key="11">
    <source>
        <dbReference type="ARBA" id="ARBA00023180"/>
    </source>
</evidence>
<evidence type="ECO:0000256" key="9">
    <source>
        <dbReference type="ARBA" id="ARBA00023065"/>
    </source>
</evidence>
<dbReference type="RefSeq" id="XP_032833838.1">
    <property type="nucleotide sequence ID" value="XM_032977947.1"/>
</dbReference>
<dbReference type="RefSeq" id="XP_032833837.1">
    <property type="nucleotide sequence ID" value="XM_032977946.1"/>
</dbReference>
<dbReference type="RefSeq" id="XP_032833835.1">
    <property type="nucleotide sequence ID" value="XM_032977944.1"/>
</dbReference>
<evidence type="ECO:0000256" key="1">
    <source>
        <dbReference type="ARBA" id="ARBA00004141"/>
    </source>
</evidence>
<feature type="transmembrane region" description="Helical" evidence="14">
    <location>
        <begin position="381"/>
        <end position="399"/>
    </location>
</feature>
<dbReference type="KEGG" id="pmrn:116956356"/>
<evidence type="ECO:0000256" key="5">
    <source>
        <dbReference type="ARBA" id="ARBA00022847"/>
    </source>
</evidence>
<dbReference type="RefSeq" id="XP_032833840.1">
    <property type="nucleotide sequence ID" value="XM_032977949.1"/>
</dbReference>
<feature type="transmembrane region" description="Helical" evidence="14">
    <location>
        <begin position="126"/>
        <end position="145"/>
    </location>
</feature>
<dbReference type="GO" id="GO:0005886">
    <property type="term" value="C:plasma membrane"/>
    <property type="evidence" value="ECO:0007669"/>
    <property type="project" value="TreeGrafter"/>
</dbReference>
<keyword evidence="12" id="KW-0739">Sodium transport</keyword>
<evidence type="ECO:0000313" key="19">
    <source>
        <dbReference type="RefSeq" id="XP_032833838.1"/>
    </source>
</evidence>
<dbReference type="PANTHER" id="PTHR45897">
    <property type="entry name" value="HIGH-AFFINITY CHOLINE TRANSPORTER 1"/>
    <property type="match status" value="1"/>
</dbReference>
<dbReference type="Gene3D" id="1.20.1730.10">
    <property type="entry name" value="Sodium/glucose cotransporter"/>
    <property type="match status" value="1"/>
</dbReference>
<keyword evidence="6" id="KW-0530">Neurotransmitter biosynthesis</keyword>
<evidence type="ECO:0000313" key="24">
    <source>
        <dbReference type="RefSeq" id="XP_032833843.1"/>
    </source>
</evidence>
<keyword evidence="10 14" id="KW-0472">Membrane</keyword>